<organism evidence="2 3">
    <name type="scientific">Pseudodesulfovibrio nedwellii</name>
    <dbReference type="NCBI Taxonomy" id="2973072"/>
    <lineage>
        <taxon>Bacteria</taxon>
        <taxon>Pseudomonadati</taxon>
        <taxon>Thermodesulfobacteriota</taxon>
        <taxon>Desulfovibrionia</taxon>
        <taxon>Desulfovibrionales</taxon>
        <taxon>Desulfovibrionaceae</taxon>
    </lineage>
</organism>
<feature type="transmembrane region" description="Helical" evidence="1">
    <location>
        <begin position="409"/>
        <end position="427"/>
    </location>
</feature>
<dbReference type="RefSeq" id="WP_281762686.1">
    <property type="nucleotide sequence ID" value="NZ_AP026709.1"/>
</dbReference>
<keyword evidence="1" id="KW-0472">Membrane</keyword>
<feature type="transmembrane region" description="Helical" evidence="1">
    <location>
        <begin position="6"/>
        <end position="24"/>
    </location>
</feature>
<name>A0ABN6S4Z4_9BACT</name>
<feature type="transmembrane region" description="Helical" evidence="1">
    <location>
        <begin position="257"/>
        <end position="277"/>
    </location>
</feature>
<gene>
    <name evidence="2" type="ORF">SYK_11650</name>
</gene>
<feature type="transmembrane region" description="Helical" evidence="1">
    <location>
        <begin position="289"/>
        <end position="310"/>
    </location>
</feature>
<dbReference type="Pfam" id="PF04165">
    <property type="entry name" value="DUF401"/>
    <property type="match status" value="1"/>
</dbReference>
<dbReference type="InterPro" id="IPR007294">
    <property type="entry name" value="DUF401"/>
</dbReference>
<feature type="transmembrane region" description="Helical" evidence="1">
    <location>
        <begin position="330"/>
        <end position="358"/>
    </location>
</feature>
<evidence type="ECO:0000313" key="2">
    <source>
        <dbReference type="EMBL" id="BDQ36805.1"/>
    </source>
</evidence>
<sequence>MESLITTLAPFLKVLFAFVIMLAGMRFKVGLGLSILMGGAVMGFMFGLAPVPLAKASVMALTQEKFHFLIAIVGLILILSDAMERSGQSKRLMSALSGFLTSPRLRLIFFPALIGLLPMPGGAVFSAPMVKTVSEDMRISNSDRAVVNYWFRHVWELVWPLYPGIILTLGLADIQILDLISYTWPGTPIMLLAGWWFFLRPGVLNASELVVENLPTKRSKKAAFKEGLPLLTAIGGAIGLESIIATFFPAIPFELGVVVALASAVLCVLLQNTQLGLPFFREVLTKKSLWSMVFVIVAIFIFKDIMQAAGVVSEMARVAGGEAALFASAVFLPFLVGLVAGINVAFVGATFPLLLGVLESLGMQDQTIRYIVLGTFSGFTGVMISPIHICFILTCEYFQCDLARTWRKLVWPCFIFFASGVALFAVLK</sequence>
<proteinExistence type="predicted"/>
<evidence type="ECO:0000256" key="1">
    <source>
        <dbReference type="SAM" id="Phobius"/>
    </source>
</evidence>
<feature type="transmembrane region" description="Helical" evidence="1">
    <location>
        <begin position="370"/>
        <end position="394"/>
    </location>
</feature>
<dbReference type="PANTHER" id="PTHR39556">
    <property type="entry name" value="PROTEIN, PUTATIVE-RELATED"/>
    <property type="match status" value="1"/>
</dbReference>
<feature type="transmembrane region" description="Helical" evidence="1">
    <location>
        <begin position="105"/>
        <end position="127"/>
    </location>
</feature>
<dbReference type="Proteomes" id="UP001317742">
    <property type="component" value="Chromosome"/>
</dbReference>
<keyword evidence="1" id="KW-0812">Transmembrane</keyword>
<dbReference type="PANTHER" id="PTHR39556:SF1">
    <property type="entry name" value="PROTEIN, PUTATIVE-RELATED"/>
    <property type="match status" value="1"/>
</dbReference>
<keyword evidence="3" id="KW-1185">Reference proteome</keyword>
<reference evidence="2 3" key="1">
    <citation type="submission" date="2022-08" db="EMBL/GenBank/DDBJ databases">
        <title>Genome Sequence of the sulphate-reducing bacterium, Pseudodesulfovibrio sp. SYK.</title>
        <authorList>
            <person name="Kondo R."/>
            <person name="Kataoka T."/>
        </authorList>
    </citation>
    <scope>NUCLEOTIDE SEQUENCE [LARGE SCALE GENOMIC DNA]</scope>
    <source>
        <strain evidence="2 3">SYK</strain>
    </source>
</reference>
<evidence type="ECO:0008006" key="4">
    <source>
        <dbReference type="Google" id="ProtNLM"/>
    </source>
</evidence>
<protein>
    <recommendedName>
        <fullName evidence="4">DUF401 family protein</fullName>
    </recommendedName>
</protein>
<feature type="transmembrane region" description="Helical" evidence="1">
    <location>
        <begin position="66"/>
        <end position="84"/>
    </location>
</feature>
<feature type="transmembrane region" description="Helical" evidence="1">
    <location>
        <begin position="31"/>
        <end position="54"/>
    </location>
</feature>
<accession>A0ABN6S4Z4</accession>
<dbReference type="EMBL" id="AP026709">
    <property type="protein sequence ID" value="BDQ36805.1"/>
    <property type="molecule type" value="Genomic_DNA"/>
</dbReference>
<keyword evidence="1" id="KW-1133">Transmembrane helix</keyword>
<feature type="transmembrane region" description="Helical" evidence="1">
    <location>
        <begin position="227"/>
        <end position="251"/>
    </location>
</feature>
<feature type="transmembrane region" description="Helical" evidence="1">
    <location>
        <begin position="179"/>
        <end position="199"/>
    </location>
</feature>
<evidence type="ECO:0000313" key="3">
    <source>
        <dbReference type="Proteomes" id="UP001317742"/>
    </source>
</evidence>